<organism evidence="3">
    <name type="scientific">Rhodanobacter sp. FW102-FHT14D07</name>
    <dbReference type="NCBI Taxonomy" id="3351462"/>
    <lineage>
        <taxon>Bacteria</taxon>
        <taxon>Pseudomonadati</taxon>
        <taxon>Pseudomonadota</taxon>
        <taxon>Gammaproteobacteria</taxon>
        <taxon>Lysobacterales</taxon>
        <taxon>Rhodanobacteraceae</taxon>
        <taxon>Rhodanobacter</taxon>
    </lineage>
</organism>
<dbReference type="Pfam" id="PF01464">
    <property type="entry name" value="SLT"/>
    <property type="match status" value="1"/>
</dbReference>
<dbReference type="Gene3D" id="1.10.530.10">
    <property type="match status" value="1"/>
</dbReference>
<proteinExistence type="predicted"/>
<dbReference type="Gene3D" id="3.10.350.10">
    <property type="entry name" value="LysM domain"/>
    <property type="match status" value="1"/>
</dbReference>
<dbReference type="PROSITE" id="PS51782">
    <property type="entry name" value="LYSM"/>
    <property type="match status" value="1"/>
</dbReference>
<feature type="signal peptide" evidence="1">
    <location>
        <begin position="1"/>
        <end position="31"/>
    </location>
</feature>
<dbReference type="GO" id="GO:0008932">
    <property type="term" value="F:lytic endotransglycosylase activity"/>
    <property type="evidence" value="ECO:0007669"/>
    <property type="project" value="TreeGrafter"/>
</dbReference>
<evidence type="ECO:0000259" key="2">
    <source>
        <dbReference type="PROSITE" id="PS51782"/>
    </source>
</evidence>
<dbReference type="PANTHER" id="PTHR33734:SF22">
    <property type="entry name" value="MEMBRANE-BOUND LYTIC MUREIN TRANSGLYCOSYLASE D"/>
    <property type="match status" value="1"/>
</dbReference>
<dbReference type="SUPFAM" id="SSF54106">
    <property type="entry name" value="LysM domain"/>
    <property type="match status" value="1"/>
</dbReference>
<dbReference type="InterPro" id="IPR018392">
    <property type="entry name" value="LysM"/>
</dbReference>
<dbReference type="RefSeq" id="WP_395118861.1">
    <property type="nucleotide sequence ID" value="NZ_CP170721.1"/>
</dbReference>
<dbReference type="Pfam" id="PF01476">
    <property type="entry name" value="LysM"/>
    <property type="match status" value="1"/>
</dbReference>
<dbReference type="InterPro" id="IPR023346">
    <property type="entry name" value="Lysozyme-like_dom_sf"/>
</dbReference>
<dbReference type="CDD" id="cd00118">
    <property type="entry name" value="LysM"/>
    <property type="match status" value="1"/>
</dbReference>
<dbReference type="SUPFAM" id="SSF53955">
    <property type="entry name" value="Lysozyme-like"/>
    <property type="match status" value="1"/>
</dbReference>
<dbReference type="InterPro" id="IPR036779">
    <property type="entry name" value="LysM_dom_sf"/>
</dbReference>
<sequence length="389" mass="42451">MNRTPRHLLLPLALSTALAACSNMPSQPARAPVAVVAPASTPPAVAASVATAAPVPAADLWDRLRSSFVMPDCNADPAVLAWAGRYTRSPARFEDTLREAMPRLAYVQQVAQQYDVPGEFALLPWVESRYRPVQGRRHHAAGMWQIMPVTARSMGLRVDRHYDGRLDIPAAAHAVMKLLRQYHDRFHDWRVADYAYNAGEFKIRGLISRHGMPADKPAIPGLPVRRVTREHLTQLLAIACVIREPSRFQVSLPSLPESEHLVQAPVTHPVTVARAAEMAGMPESALRHLNAAFRGNKLDGRTVSHLMLPAGHAGRFELAMLDAAAASTTTAADDESSRGPDTHVVSPGESLWQIARQYSTSVAHLQQLNNLAQGQAIQPGQVLKLGDID</sequence>
<evidence type="ECO:0000256" key="1">
    <source>
        <dbReference type="SAM" id="SignalP"/>
    </source>
</evidence>
<dbReference type="PANTHER" id="PTHR33734">
    <property type="entry name" value="LYSM DOMAIN-CONTAINING GPI-ANCHORED PROTEIN 2"/>
    <property type="match status" value="1"/>
</dbReference>
<accession>A0AB74UWT5</accession>
<protein>
    <submittedName>
        <fullName evidence="3">Transglycosylase SLT domain-containing protein</fullName>
    </submittedName>
</protein>
<name>A0AB74UWT5_9GAMM</name>
<dbReference type="EMBL" id="CP170721">
    <property type="protein sequence ID" value="XIA19659.1"/>
    <property type="molecule type" value="Genomic_DNA"/>
</dbReference>
<evidence type="ECO:0000313" key="3">
    <source>
        <dbReference type="EMBL" id="XIA19659.1"/>
    </source>
</evidence>
<dbReference type="AlphaFoldDB" id="A0AB74UWT5"/>
<dbReference type="SMART" id="SM00257">
    <property type="entry name" value="LysM"/>
    <property type="match status" value="1"/>
</dbReference>
<reference evidence="3" key="1">
    <citation type="submission" date="2024-10" db="EMBL/GenBank/DDBJ databases">
        <authorList>
            <person name="Lesea H.P."/>
            <person name="Kuehl J.V."/>
            <person name="Chandonia J.-M."/>
        </authorList>
    </citation>
    <scope>NUCLEOTIDE SEQUENCE</scope>
    <source>
        <strain evidence="3">FW102-FHT14D07</strain>
    </source>
</reference>
<dbReference type="PROSITE" id="PS51257">
    <property type="entry name" value="PROKAR_LIPOPROTEIN"/>
    <property type="match status" value="1"/>
</dbReference>
<feature type="domain" description="LysM" evidence="2">
    <location>
        <begin position="341"/>
        <end position="385"/>
    </location>
</feature>
<feature type="chain" id="PRO_5044495179" evidence="1">
    <location>
        <begin position="32"/>
        <end position="389"/>
    </location>
</feature>
<keyword evidence="1" id="KW-0732">Signal</keyword>
<gene>
    <name evidence="3" type="ORF">ACFYG5_05840</name>
</gene>
<dbReference type="CDD" id="cd16894">
    <property type="entry name" value="MltD-like"/>
    <property type="match status" value="1"/>
</dbReference>
<dbReference type="InterPro" id="IPR008258">
    <property type="entry name" value="Transglycosylase_SLT_dom_1"/>
</dbReference>